<dbReference type="InterPro" id="IPR000073">
    <property type="entry name" value="AB_hydrolase_1"/>
</dbReference>
<dbReference type="SUPFAM" id="SSF53474">
    <property type="entry name" value="alpha/beta-Hydrolases"/>
    <property type="match status" value="1"/>
</dbReference>
<dbReference type="EMBL" id="LT607411">
    <property type="protein sequence ID" value="SCF04969.1"/>
    <property type="molecule type" value="Genomic_DNA"/>
</dbReference>
<dbReference type="Pfam" id="PF12697">
    <property type="entry name" value="Abhydrolase_6"/>
    <property type="match status" value="1"/>
</dbReference>
<reference evidence="3" key="1">
    <citation type="submission" date="2016-06" db="EMBL/GenBank/DDBJ databases">
        <authorList>
            <person name="Varghese N."/>
            <person name="Submissions Spin"/>
        </authorList>
    </citation>
    <scope>NUCLEOTIDE SEQUENCE [LARGE SCALE GENOMIC DNA]</scope>
    <source>
        <strain evidence="3">DSM 43909</strain>
    </source>
</reference>
<dbReference type="AlphaFoldDB" id="A0A1C4X903"/>
<proteinExistence type="predicted"/>
<dbReference type="Proteomes" id="UP000198242">
    <property type="component" value="Chromosome I"/>
</dbReference>
<evidence type="ECO:0000313" key="3">
    <source>
        <dbReference type="Proteomes" id="UP000198242"/>
    </source>
</evidence>
<keyword evidence="3" id="KW-1185">Reference proteome</keyword>
<keyword evidence="2" id="KW-0378">Hydrolase</keyword>
<feature type="domain" description="AB hydrolase-1" evidence="1">
    <location>
        <begin position="38"/>
        <end position="244"/>
    </location>
</feature>
<name>A0A1C4X903_MICVI</name>
<dbReference type="Gene3D" id="3.40.50.1820">
    <property type="entry name" value="alpha/beta hydrolase"/>
    <property type="match status" value="1"/>
</dbReference>
<accession>A0A1C4X903</accession>
<dbReference type="InterPro" id="IPR029058">
    <property type="entry name" value="AB_hydrolase_fold"/>
</dbReference>
<evidence type="ECO:0000313" key="2">
    <source>
        <dbReference type="EMBL" id="SCF04969.1"/>
    </source>
</evidence>
<protein>
    <submittedName>
        <fullName evidence="2">Alpha/beta hydrolase family protein</fullName>
    </submittedName>
</protein>
<sequence>MPMIPVEGTVRSADGTTIAYERSGTGPTVVMVDAAGGFRAMGPMRPLAALLADEFTVVCYDRRGRGGSSDTAPYHVEREVDDLRALVEEVGDPACLFGFSSGAVLALVAAARGLPVGRLALLEPPIDLAKPPTGESGLAAEIAQLVAAGRRGDAVAHFQASIGVPAELTEGMRESPSWPALERLAHTLVYDLTIVDALPADELARIGAPTLVIDSEQSDARLRGWAAGVAAALPHGHRRSMRGDWHQVPEADLAPALADFFAGRDATVELAAGR</sequence>
<organism evidence="2 3">
    <name type="scientific">Micromonospora viridifaciens</name>
    <dbReference type="NCBI Taxonomy" id="1881"/>
    <lineage>
        <taxon>Bacteria</taxon>
        <taxon>Bacillati</taxon>
        <taxon>Actinomycetota</taxon>
        <taxon>Actinomycetes</taxon>
        <taxon>Micromonosporales</taxon>
        <taxon>Micromonosporaceae</taxon>
        <taxon>Micromonospora</taxon>
    </lineage>
</organism>
<dbReference type="GO" id="GO:0016787">
    <property type="term" value="F:hydrolase activity"/>
    <property type="evidence" value="ECO:0007669"/>
    <property type="project" value="UniProtKB-KW"/>
</dbReference>
<evidence type="ECO:0000259" key="1">
    <source>
        <dbReference type="Pfam" id="PF12697"/>
    </source>
</evidence>
<gene>
    <name evidence="2" type="ORF">GA0074695_3118</name>
</gene>